<feature type="compositionally biased region" description="Acidic residues" evidence="7">
    <location>
        <begin position="43"/>
        <end position="53"/>
    </location>
</feature>
<dbReference type="GO" id="GO:0140588">
    <property type="term" value="P:chromatin looping"/>
    <property type="evidence" value="ECO:0007669"/>
    <property type="project" value="InterPro"/>
</dbReference>
<accession>A0A8H7EMN8</accession>
<dbReference type="PANTHER" id="PTHR21704">
    <property type="entry name" value="NIPPED-B-LIKE PROTEIN DELANGIN SCC2-RELATED"/>
    <property type="match status" value="1"/>
</dbReference>
<keyword evidence="4 6" id="KW-0539">Nucleus</keyword>
<dbReference type="Pfam" id="PF12765">
    <property type="entry name" value="Cohesin_HEAT"/>
    <property type="match status" value="1"/>
</dbReference>
<comment type="similarity">
    <text evidence="2 6">Belongs to the SCC2/Nipped-B family.</text>
</comment>
<dbReference type="CDD" id="cd23958">
    <property type="entry name" value="SCC2"/>
    <property type="match status" value="1"/>
</dbReference>
<dbReference type="GO" id="GO:0010468">
    <property type="term" value="P:regulation of gene expression"/>
    <property type="evidence" value="ECO:0007669"/>
    <property type="project" value="InterPro"/>
</dbReference>
<keyword evidence="3 6" id="KW-0677">Repeat</keyword>
<dbReference type="GO" id="GO:0003682">
    <property type="term" value="F:chromatin binding"/>
    <property type="evidence" value="ECO:0007669"/>
    <property type="project" value="TreeGrafter"/>
</dbReference>
<dbReference type="Pfam" id="PF12830">
    <property type="entry name" value="Nipped-B_C"/>
    <property type="match status" value="1"/>
</dbReference>
<protein>
    <recommendedName>
        <fullName evidence="6">Sister chromatid cohesion protein</fullName>
    </recommendedName>
</protein>
<evidence type="ECO:0000256" key="7">
    <source>
        <dbReference type="SAM" id="MobiDB-lite"/>
    </source>
</evidence>
<evidence type="ECO:0000313" key="10">
    <source>
        <dbReference type="Proteomes" id="UP000605846"/>
    </source>
</evidence>
<dbReference type="GO" id="GO:0034087">
    <property type="term" value="P:establishment of mitotic sister chromatid cohesion"/>
    <property type="evidence" value="ECO:0007669"/>
    <property type="project" value="TreeGrafter"/>
</dbReference>
<comment type="subcellular location">
    <subcellularLocation>
        <location evidence="1 6">Nucleus</location>
    </subcellularLocation>
</comment>
<keyword evidence="5 6" id="KW-0131">Cell cycle</keyword>
<reference evidence="9" key="1">
    <citation type="submission" date="2020-01" db="EMBL/GenBank/DDBJ databases">
        <title>Genome Sequencing of Three Apophysomyces-Like Fungal Strains Confirms a Novel Fungal Genus in the Mucoromycota with divergent Burkholderia-like Endosymbiotic Bacteria.</title>
        <authorList>
            <person name="Stajich J.E."/>
            <person name="Macias A.M."/>
            <person name="Carter-House D."/>
            <person name="Lovett B."/>
            <person name="Kasson L.R."/>
            <person name="Berry K."/>
            <person name="Grigoriev I."/>
            <person name="Chang Y."/>
            <person name="Spatafora J."/>
            <person name="Kasson M.T."/>
        </authorList>
    </citation>
    <scope>NUCLEOTIDE SEQUENCE</scope>
    <source>
        <strain evidence="9">NRRL A-21654</strain>
    </source>
</reference>
<dbReference type="Proteomes" id="UP000605846">
    <property type="component" value="Unassembled WGS sequence"/>
</dbReference>
<name>A0A8H7EMN8_9FUNG</name>
<feature type="compositionally biased region" description="Polar residues" evidence="7">
    <location>
        <begin position="65"/>
        <end position="78"/>
    </location>
</feature>
<dbReference type="InterPro" id="IPR033031">
    <property type="entry name" value="Scc2/Nipped-B"/>
</dbReference>
<evidence type="ECO:0000256" key="6">
    <source>
        <dbReference type="RuleBase" id="RU364107"/>
    </source>
</evidence>
<dbReference type="SUPFAM" id="SSF48371">
    <property type="entry name" value="ARM repeat"/>
    <property type="match status" value="1"/>
</dbReference>
<dbReference type="GO" id="GO:1990414">
    <property type="term" value="P:replication-born double-strand break repair via sister chromatid exchange"/>
    <property type="evidence" value="ECO:0007669"/>
    <property type="project" value="TreeGrafter"/>
</dbReference>
<keyword evidence="10" id="KW-1185">Reference proteome</keyword>
<feature type="domain" description="Sister chromatid cohesion C-terminal" evidence="8">
    <location>
        <begin position="1032"/>
        <end position="1216"/>
    </location>
</feature>
<proteinExistence type="inferred from homology"/>
<evidence type="ECO:0000256" key="1">
    <source>
        <dbReference type="ARBA" id="ARBA00004123"/>
    </source>
</evidence>
<dbReference type="InterPro" id="IPR016024">
    <property type="entry name" value="ARM-type_fold"/>
</dbReference>
<dbReference type="InterPro" id="IPR026003">
    <property type="entry name" value="Cohesin_HEAT"/>
</dbReference>
<dbReference type="GO" id="GO:0090694">
    <property type="term" value="C:Scc2-Scc4 cohesin loading complex"/>
    <property type="evidence" value="ECO:0007669"/>
    <property type="project" value="TreeGrafter"/>
</dbReference>
<comment type="caution">
    <text evidence="9">The sequence shown here is derived from an EMBL/GenBank/DDBJ whole genome shotgun (WGS) entry which is preliminary data.</text>
</comment>
<dbReference type="GO" id="GO:0061775">
    <property type="term" value="F:cohesin loader activity"/>
    <property type="evidence" value="ECO:0007669"/>
    <property type="project" value="InterPro"/>
</dbReference>
<evidence type="ECO:0000259" key="8">
    <source>
        <dbReference type="Pfam" id="PF12830"/>
    </source>
</evidence>
<evidence type="ECO:0000313" key="9">
    <source>
        <dbReference type="EMBL" id="KAF7724384.1"/>
    </source>
</evidence>
<dbReference type="EMBL" id="JABAYA010000121">
    <property type="protein sequence ID" value="KAF7724384.1"/>
    <property type="molecule type" value="Genomic_DNA"/>
</dbReference>
<sequence length="1357" mass="156040">MHDDRDGHHRPKIMTNKAEHAVQSRNHITKAKTDIHKSLSEYSSEEDEEEDDIPLNQRRAAINKDTLNPGTESGTEPFMNNTEVTVETFQEQSQVILNKFVQCLDNMCHFLDEEVDNKNSDDDQDTVNDINIRVKTMPSLRKFTSLALKAAQYKCIQDVDMSKFSRVLRYMEKIVADTVDMDILEQYCELLKQHTNTMTITENVTRMLEQISGALETGGMVFDILTACKLNKQILSDNVILSSLRLVRMQLENTIYPLIDLRSFEDDVTNYEIDDNAIILIAYTSMGPFFHEYAQKNTSCLLNVADDTTAANAYEQLKFGALDMLKTLFSAYPHHRLWILEELLTSLSSFTTIERSVKRFRLKDNATIHSATEQHTLRKWALRQQRLRKDDDLKQLAEHENKLVQHASDIWKSGIESATQCASFFMEFLLSKCRSRKRDAYSVTEYRAIMESMMEDVLVVLNYPEWPVAELIMRVFTKILISQIESEKSDGYLKSLAIHWLGIIIARIKSGLNRLSGGHMNFTPEWTYELNAKIPFQINHDTSVHSLQTMYQCQLSLLQSVIADTDVSISQFYISNWGYANALLWSKAQGQGEDTVWPEELAMTVRDMAKEMWHLCLSMANDSWKEKRTKALKSLGQIAAEVPEILEEIHVRNTILRHVQDSSSSVRDAAVEVIAKYLGRQLHVPVNVYKAINTRITDTAENVRKRVVKLFREIYVKCDDRNIKIDIASKLIQRIGDDDIIISELALKATQEVLFHPFQDIEKDDNDYFGYSYANVPKERKRRIVELTGIITVAVAKSALTDSESDTSLAQIVEKTMKTCDDKTRLRYEKIFQWIIDCLFERMLSLDENGERESFIHCLTTVYSFTKTCPNLLRESQISMLQPYLTVTDESDLRMARHVLTIYRDILPSMRNHDREFMELMEKALMQLWMRGPLEMLLSCGSLCQNFDFDAKTQQNSEKLKDTRLTHYIFQLEDDNMKTELMKVFKQFLAAEETRLRKQEKLAGASLSEKVIDVDTLLGNTAEFAELGVNGSIMQRYLGEVLKCALGKNMQLRYAAFEVIAAVIHQGLAHPVLCMPCIVAADTSPDLVLRNKAYYLHKFAHDKYGAVLYSNLIEYLQAAFEYQRMLFGDHLKGYGLGKDTKTDALLGPTYDILKSKKKIKLHFLETLVKPFEFDLKTTKVDELDIHFFRFIADNMLTLEFTSSEEVLCVLYLINRVQMSTGADVLSYLQFLEERGIIGTMDLDSEENGENDTNVVDSDYETAAKASAALYILLYAKSTLMDIYNIHEREIQDYEPNERNKSKPILRNLDMTGVVDWSANLAYVRTGKMTAASARDAYDKFTTIMMVNEKETFSEHED</sequence>
<evidence type="ECO:0000256" key="4">
    <source>
        <dbReference type="ARBA" id="ARBA00023242"/>
    </source>
</evidence>
<organism evidence="9 10">
    <name type="scientific">Apophysomyces ossiformis</name>
    <dbReference type="NCBI Taxonomy" id="679940"/>
    <lineage>
        <taxon>Eukaryota</taxon>
        <taxon>Fungi</taxon>
        <taxon>Fungi incertae sedis</taxon>
        <taxon>Mucoromycota</taxon>
        <taxon>Mucoromycotina</taxon>
        <taxon>Mucoromycetes</taxon>
        <taxon>Mucorales</taxon>
        <taxon>Mucorineae</taxon>
        <taxon>Mucoraceae</taxon>
        <taxon>Apophysomyces</taxon>
    </lineage>
</organism>
<dbReference type="OrthoDB" id="418242at2759"/>
<dbReference type="InterPro" id="IPR011989">
    <property type="entry name" value="ARM-like"/>
</dbReference>
<dbReference type="Gene3D" id="1.25.10.10">
    <property type="entry name" value="Leucine-rich Repeat Variant"/>
    <property type="match status" value="1"/>
</dbReference>
<dbReference type="GO" id="GO:0071169">
    <property type="term" value="P:establishment of protein localization to chromatin"/>
    <property type="evidence" value="ECO:0007669"/>
    <property type="project" value="TreeGrafter"/>
</dbReference>
<dbReference type="PANTHER" id="PTHR21704:SF18">
    <property type="entry name" value="NIPPED-B-LIKE PROTEIN"/>
    <property type="match status" value="1"/>
</dbReference>
<gene>
    <name evidence="9" type="primary">SCC2</name>
    <name evidence="9" type="ORF">EC973_001109</name>
</gene>
<feature type="region of interest" description="Disordered" evidence="7">
    <location>
        <begin position="1"/>
        <end position="78"/>
    </location>
</feature>
<dbReference type="InterPro" id="IPR024986">
    <property type="entry name" value="Nipped-B_C"/>
</dbReference>
<evidence type="ECO:0000256" key="2">
    <source>
        <dbReference type="ARBA" id="ARBA00009252"/>
    </source>
</evidence>
<evidence type="ECO:0000256" key="3">
    <source>
        <dbReference type="ARBA" id="ARBA00022737"/>
    </source>
</evidence>
<evidence type="ECO:0000256" key="5">
    <source>
        <dbReference type="ARBA" id="ARBA00023306"/>
    </source>
</evidence>